<evidence type="ECO:0000313" key="3">
    <source>
        <dbReference type="EMBL" id="NII07217.1"/>
    </source>
</evidence>
<organism evidence="3 4">
    <name type="scientific">Luteibacter anthropi</name>
    <dbReference type="NCBI Taxonomy" id="564369"/>
    <lineage>
        <taxon>Bacteria</taxon>
        <taxon>Pseudomonadati</taxon>
        <taxon>Pseudomonadota</taxon>
        <taxon>Gammaproteobacteria</taxon>
        <taxon>Lysobacterales</taxon>
        <taxon>Rhodanobacteraceae</taxon>
        <taxon>Luteibacter</taxon>
    </lineage>
</organism>
<dbReference type="RefSeq" id="WP_166948916.1">
    <property type="nucleotide sequence ID" value="NZ_JAARLZ010000006.1"/>
</dbReference>
<evidence type="ECO:0000256" key="1">
    <source>
        <dbReference type="SAM" id="MobiDB-lite"/>
    </source>
</evidence>
<protein>
    <recommendedName>
        <fullName evidence="2">YqaJ viral recombinase domain-containing protein</fullName>
    </recommendedName>
</protein>
<feature type="compositionally biased region" description="Basic and acidic residues" evidence="1">
    <location>
        <begin position="458"/>
        <end position="498"/>
    </location>
</feature>
<comment type="caution">
    <text evidence="3">The sequence shown here is derived from an EMBL/GenBank/DDBJ whole genome shotgun (WGS) entry which is preliminary data.</text>
</comment>
<feature type="region of interest" description="Disordered" evidence="1">
    <location>
        <begin position="458"/>
        <end position="507"/>
    </location>
</feature>
<dbReference type="InterPro" id="IPR011335">
    <property type="entry name" value="Restrct_endonuc-II-like"/>
</dbReference>
<reference evidence="3 4" key="1">
    <citation type="submission" date="2020-03" db="EMBL/GenBank/DDBJ databases">
        <authorList>
            <person name="Lai Q."/>
        </authorList>
    </citation>
    <scope>NUCLEOTIDE SEQUENCE [LARGE SCALE GENOMIC DNA]</scope>
    <source>
        <strain evidence="3 4">CCUG 25036</strain>
    </source>
</reference>
<dbReference type="Proteomes" id="UP000490980">
    <property type="component" value="Unassembled WGS sequence"/>
</dbReference>
<dbReference type="AlphaFoldDB" id="A0A7X5UBD9"/>
<feature type="domain" description="YqaJ viral recombinase" evidence="2">
    <location>
        <begin position="12"/>
        <end position="159"/>
    </location>
</feature>
<dbReference type="InterPro" id="IPR011604">
    <property type="entry name" value="PDDEXK-like_dom_sf"/>
</dbReference>
<sequence>MKILNMTQGTPEWHAHRATHFNASDAPAMLGVSPYKTRAQLIRETATGLSAEIDEATQRRFDDGHRYEALARPLAEAIVGEELFPCVGEDGKFSASFDGLTMLGDVAFEHKSLNDSLRGAFATIDTIAPEYRDGPAGGRNLPEHYRVQMEHQCMVSGAERVLFMTSKWAGDELVEERHCWYEADAALRSRIEAGWAQFEADVAAYQPEQAQAATVVSGRAPDQLPVLRVEVTGMVTASNLTEFKENAFSVLGAINRDLQTDEDFANAAETVKWCEGVEEKLALTKEQVLSQTADIAAVFRTMDEVSAETRRVRLELDKLVKGEKERRRSEIVTEAVNGVRSHYEAINASMGAHAIQAPPSLPSLIGEAIKGKKTLTSIREAAEGRAATVKIEASQQADRVRANVAVLGEHPDHAHLFADRVQLCSTKTAEDLRNLVAARIAEHQRLEEARQEAERDRIRQEERAKLEREQAAAERQRQADERARVDAEAAAEQDRVAAERPQSGPVVAPAPVQAEAVASPAPVNSVDADLKAMDSLPFDVAPAPGPRRTVKLGDINARIAPLSITADGLAQLGFQSIGTERAAKLYAESDLIAIYRGMWGVIESAANELKKAA</sequence>
<dbReference type="EMBL" id="JAARLZ010000006">
    <property type="protein sequence ID" value="NII07217.1"/>
    <property type="molecule type" value="Genomic_DNA"/>
</dbReference>
<evidence type="ECO:0000259" key="2">
    <source>
        <dbReference type="Pfam" id="PF09588"/>
    </source>
</evidence>
<accession>A0A7X5UBD9</accession>
<proteinExistence type="predicted"/>
<dbReference type="Pfam" id="PF09588">
    <property type="entry name" value="YqaJ"/>
    <property type="match status" value="1"/>
</dbReference>
<gene>
    <name evidence="3" type="ORF">HBF25_12570</name>
</gene>
<dbReference type="Gene3D" id="3.90.320.10">
    <property type="match status" value="1"/>
</dbReference>
<dbReference type="InterPro" id="IPR019080">
    <property type="entry name" value="YqaJ_viral_recombinase"/>
</dbReference>
<keyword evidence="4" id="KW-1185">Reference proteome</keyword>
<name>A0A7X5UBD9_9GAMM</name>
<dbReference type="SUPFAM" id="SSF52980">
    <property type="entry name" value="Restriction endonuclease-like"/>
    <property type="match status" value="1"/>
</dbReference>
<evidence type="ECO:0000313" key="4">
    <source>
        <dbReference type="Proteomes" id="UP000490980"/>
    </source>
</evidence>